<proteinExistence type="predicted"/>
<comment type="caution">
    <text evidence="1">The sequence shown here is derived from an EMBL/GenBank/DDBJ whole genome shotgun (WGS) entry which is preliminary data.</text>
</comment>
<dbReference type="EMBL" id="MU277240">
    <property type="protein sequence ID" value="KAI0058027.1"/>
    <property type="molecule type" value="Genomic_DNA"/>
</dbReference>
<gene>
    <name evidence="1" type="ORF">BV25DRAFT_1326908</name>
</gene>
<evidence type="ECO:0000313" key="2">
    <source>
        <dbReference type="Proteomes" id="UP000814140"/>
    </source>
</evidence>
<protein>
    <submittedName>
        <fullName evidence="1">Uncharacterized protein</fullName>
    </submittedName>
</protein>
<evidence type="ECO:0000313" key="1">
    <source>
        <dbReference type="EMBL" id="KAI0058027.1"/>
    </source>
</evidence>
<organism evidence="1 2">
    <name type="scientific">Artomyces pyxidatus</name>
    <dbReference type="NCBI Taxonomy" id="48021"/>
    <lineage>
        <taxon>Eukaryota</taxon>
        <taxon>Fungi</taxon>
        <taxon>Dikarya</taxon>
        <taxon>Basidiomycota</taxon>
        <taxon>Agaricomycotina</taxon>
        <taxon>Agaricomycetes</taxon>
        <taxon>Russulales</taxon>
        <taxon>Auriscalpiaceae</taxon>
        <taxon>Artomyces</taxon>
    </lineage>
</organism>
<reference evidence="1" key="1">
    <citation type="submission" date="2021-03" db="EMBL/GenBank/DDBJ databases">
        <authorList>
            <consortium name="DOE Joint Genome Institute"/>
            <person name="Ahrendt S."/>
            <person name="Looney B.P."/>
            <person name="Miyauchi S."/>
            <person name="Morin E."/>
            <person name="Drula E."/>
            <person name="Courty P.E."/>
            <person name="Chicoki N."/>
            <person name="Fauchery L."/>
            <person name="Kohler A."/>
            <person name="Kuo A."/>
            <person name="Labutti K."/>
            <person name="Pangilinan J."/>
            <person name="Lipzen A."/>
            <person name="Riley R."/>
            <person name="Andreopoulos W."/>
            <person name="He G."/>
            <person name="Johnson J."/>
            <person name="Barry K.W."/>
            <person name="Grigoriev I.V."/>
            <person name="Nagy L."/>
            <person name="Hibbett D."/>
            <person name="Henrissat B."/>
            <person name="Matheny P.B."/>
            <person name="Labbe J."/>
            <person name="Martin F."/>
        </authorList>
    </citation>
    <scope>NUCLEOTIDE SEQUENCE</scope>
    <source>
        <strain evidence="1">HHB10654</strain>
    </source>
</reference>
<keyword evidence="2" id="KW-1185">Reference proteome</keyword>
<name>A0ACB8SP51_9AGAM</name>
<sequence length="495" mass="54124">MVPSDSYKLPDGSDFITAAPYTVGESHGVITLIVVACFSFIAVVLLLSAIAMSAFNTRTSKNPNLFVRTHIVAYFISLLTCDILQAIGSMMNSAWVREMGVYSGTLCTIQGVIKHFADVGIAIWSLIIALHTFFVLFLRIPLKRRYTMWCTLAAGWSAIGAIVIAGPATLDSRKYGPYYGVSGNWCWITEDYGVQRIALDYMIMFLSALFAFCLYSLVFLRLRGKLQARPVSKLVPSEKERQDAYDVVLAKQMLLYPVAYTLIILPIAAARFSVWSGHDVPFGVTIFCDTIYLLMGVVNTVLFVSTRRILPPQSVIPKFLISKPELIESTNVITNSYDPYYVSDETQAAGNFTEKARGADLENPFSSPEDGLHVDTRRMSLTGQSDPRMLTDASVIKHVHSPDSGSDGNRSALPSGGSLSPMSISDYVDVPIDVDESDGEENARPVVPAAPLPYVPPLAPKHGNSLGVPAAGSSSRVVSATPTTVMEYYYESNEN</sequence>
<accession>A0ACB8SP51</accession>
<reference evidence="1" key="2">
    <citation type="journal article" date="2022" name="New Phytol.">
        <title>Evolutionary transition to the ectomycorrhizal habit in the genomes of a hyperdiverse lineage of mushroom-forming fungi.</title>
        <authorList>
            <person name="Looney B."/>
            <person name="Miyauchi S."/>
            <person name="Morin E."/>
            <person name="Drula E."/>
            <person name="Courty P.E."/>
            <person name="Kohler A."/>
            <person name="Kuo A."/>
            <person name="LaButti K."/>
            <person name="Pangilinan J."/>
            <person name="Lipzen A."/>
            <person name="Riley R."/>
            <person name="Andreopoulos W."/>
            <person name="He G."/>
            <person name="Johnson J."/>
            <person name="Nolan M."/>
            <person name="Tritt A."/>
            <person name="Barry K.W."/>
            <person name="Grigoriev I.V."/>
            <person name="Nagy L.G."/>
            <person name="Hibbett D."/>
            <person name="Henrissat B."/>
            <person name="Matheny P.B."/>
            <person name="Labbe J."/>
            <person name="Martin F.M."/>
        </authorList>
    </citation>
    <scope>NUCLEOTIDE SEQUENCE</scope>
    <source>
        <strain evidence="1">HHB10654</strain>
    </source>
</reference>
<dbReference type="Proteomes" id="UP000814140">
    <property type="component" value="Unassembled WGS sequence"/>
</dbReference>